<dbReference type="Pfam" id="PF01547">
    <property type="entry name" value="SBP_bac_1"/>
    <property type="match status" value="1"/>
</dbReference>
<reference evidence="5" key="1">
    <citation type="submission" date="2016-10" db="EMBL/GenBank/DDBJ databases">
        <authorList>
            <person name="Varghese N."/>
            <person name="Submissions S."/>
        </authorList>
    </citation>
    <scope>NUCLEOTIDE SEQUENCE [LARGE SCALE GENOMIC DNA]</scope>
    <source>
        <strain evidence="5">P18</strain>
    </source>
</reference>
<feature type="compositionally biased region" description="Low complexity" evidence="1">
    <location>
        <begin position="24"/>
        <end position="36"/>
    </location>
</feature>
<sequence>MKKKALSLILTTAMAASLLTGCGSTSTKDTSESSSSETKETSAEESKEVEKIKIFVPTGGKADDIEEVMAAVNEITVPEIGVEVEFKAYEFGQWFQQYSLFLSGTEDVDILANYGGYLNAVSQGAAYDMTDLIQEYGQDIIEREGEYLKSGEIDGRQYAVPIYAGYSWTMGMIYRKDIVDELGLTEAAEKATKLEDWEPILAAVKEAYPDMTPYVLNNGTTAPNFKYGTWDDLGNFYGVLMDPTSDKEVTNVFESDQYAHLCSVMHDWYNKGYCDKDIQTQTDSFTVLTKNDAAFCTLGQADFNTAFYQSTTCNKPMGVTLFGDQVARTYNNVCYTIMSNTEHPEAAMKFLNLWMSNKDVGTLISYGIEGKHYVLDENGMGKYPDGVDAGSSTYHLGSNISNINRILWETENPDYPELLVEHNSNDKKSIALGFSFDTANVTNEITQLDNVCSKYQAGLETGTLDPEQYLPEFISALKDAGLDKVIAEKQAQLDAFLAQ</sequence>
<dbReference type="InterPro" id="IPR050490">
    <property type="entry name" value="Bact_solute-bd_prot1"/>
</dbReference>
<feature type="chain" id="PRO_5010304258" evidence="2">
    <location>
        <begin position="16"/>
        <end position="499"/>
    </location>
</feature>
<keyword evidence="5" id="KW-1185">Reference proteome</keyword>
<evidence type="ECO:0000313" key="5">
    <source>
        <dbReference type="Proteomes" id="UP000182624"/>
    </source>
</evidence>
<dbReference type="InterPro" id="IPR022627">
    <property type="entry name" value="DUF3502"/>
</dbReference>
<dbReference type="PROSITE" id="PS51257">
    <property type="entry name" value="PROKAR_LIPOPROTEIN"/>
    <property type="match status" value="1"/>
</dbReference>
<evidence type="ECO:0000256" key="2">
    <source>
        <dbReference type="SAM" id="SignalP"/>
    </source>
</evidence>
<name>A0A1I5VEY3_9FIRM</name>
<feature type="domain" description="DUF3502" evidence="3">
    <location>
        <begin position="431"/>
        <end position="498"/>
    </location>
</feature>
<organism evidence="4 5">
    <name type="scientific">Butyrivibrio proteoclasticus</name>
    <dbReference type="NCBI Taxonomy" id="43305"/>
    <lineage>
        <taxon>Bacteria</taxon>
        <taxon>Bacillati</taxon>
        <taxon>Bacillota</taxon>
        <taxon>Clostridia</taxon>
        <taxon>Lachnospirales</taxon>
        <taxon>Lachnospiraceae</taxon>
        <taxon>Butyrivibrio</taxon>
    </lineage>
</organism>
<feature type="signal peptide" evidence="2">
    <location>
        <begin position="1"/>
        <end position="15"/>
    </location>
</feature>
<dbReference type="PANTHER" id="PTHR43649">
    <property type="entry name" value="ARABINOSE-BINDING PROTEIN-RELATED"/>
    <property type="match status" value="1"/>
</dbReference>
<dbReference type="RefSeq" id="WP_074888705.1">
    <property type="nucleotide sequence ID" value="NZ_FOXO01000017.1"/>
</dbReference>
<gene>
    <name evidence="4" type="ORF">SAMN04487928_1173</name>
</gene>
<feature type="region of interest" description="Disordered" evidence="1">
    <location>
        <begin position="21"/>
        <end position="45"/>
    </location>
</feature>
<dbReference type="Pfam" id="PF12010">
    <property type="entry name" value="DUF3502"/>
    <property type="match status" value="1"/>
</dbReference>
<accession>A0A1I5VEY3</accession>
<dbReference type="Gene3D" id="3.40.190.10">
    <property type="entry name" value="Periplasmic binding protein-like II"/>
    <property type="match status" value="2"/>
</dbReference>
<evidence type="ECO:0000256" key="1">
    <source>
        <dbReference type="SAM" id="MobiDB-lite"/>
    </source>
</evidence>
<protein>
    <submittedName>
        <fullName evidence="4">Putative aldouronate transport system substrate-binding protein</fullName>
    </submittedName>
</protein>
<dbReference type="SUPFAM" id="SSF53850">
    <property type="entry name" value="Periplasmic binding protein-like II"/>
    <property type="match status" value="1"/>
</dbReference>
<dbReference type="EMBL" id="FOXO01000017">
    <property type="protein sequence ID" value="SFQ06033.1"/>
    <property type="molecule type" value="Genomic_DNA"/>
</dbReference>
<evidence type="ECO:0000313" key="4">
    <source>
        <dbReference type="EMBL" id="SFQ06033.1"/>
    </source>
</evidence>
<dbReference type="PANTHER" id="PTHR43649:SF17">
    <property type="entry name" value="ABC TRANSPORTER SOLUTE BINDING PROTEIN-SUGAR TRANSPORT"/>
    <property type="match status" value="1"/>
</dbReference>
<dbReference type="AlphaFoldDB" id="A0A1I5VEY3"/>
<keyword evidence="2" id="KW-0732">Signal</keyword>
<dbReference type="InterPro" id="IPR006059">
    <property type="entry name" value="SBP"/>
</dbReference>
<evidence type="ECO:0000259" key="3">
    <source>
        <dbReference type="Pfam" id="PF12010"/>
    </source>
</evidence>
<proteinExistence type="predicted"/>
<dbReference type="Proteomes" id="UP000182624">
    <property type="component" value="Unassembled WGS sequence"/>
</dbReference>
<dbReference type="OrthoDB" id="2636783at2"/>